<dbReference type="GO" id="GO:0032153">
    <property type="term" value="C:cell division site"/>
    <property type="evidence" value="ECO:0007669"/>
    <property type="project" value="TreeGrafter"/>
</dbReference>
<feature type="transmembrane region" description="Helical" evidence="21">
    <location>
        <begin position="151"/>
        <end position="167"/>
    </location>
</feature>
<evidence type="ECO:0000256" key="3">
    <source>
        <dbReference type="ARBA" id="ARBA00022475"/>
    </source>
</evidence>
<evidence type="ECO:0000256" key="9">
    <source>
        <dbReference type="ARBA" id="ARBA00022984"/>
    </source>
</evidence>
<dbReference type="AlphaFoldDB" id="A0AAE3EGU1"/>
<feature type="transmembrane region" description="Helical" evidence="21">
    <location>
        <begin position="59"/>
        <end position="75"/>
    </location>
</feature>
<sequence>MNERLIQAEQPFGREKIDLLFVLLLTLMIGVGLTTLFSGSLSYGERFFNDPMYFVKKQIVNLLIGIAALSVCSFIRFDFLRSMLPKLVLLTLILTILPFIPGIGITKNGSSRWIGIGSSTFQPSELVKLVLVLFLANLFDKKHEYLDDPTISVYPAAIMSGIFISLVYLQNDFSTSVFLLITVMVMFYVSGVSISFFIKISLVLLPLSALMILTKEYRVERVLSFLDPSRDPLGAGYQVNAALTALSEGGFWGRGLGNGIRKISGIPEVQNDFIFAVWGEEMGFMGVSAYFILLSTFCVRGYQISLRSTSRFAFLLGFGSVTLILVQSLMNCGVVVRAFPATGIPLPFFSSGGSSLLISLCLSGFIINVSRSKSRGEV</sequence>
<dbReference type="EMBL" id="JAINWA010000001">
    <property type="protein sequence ID" value="MCD1653254.1"/>
    <property type="molecule type" value="Genomic_DNA"/>
</dbReference>
<comment type="catalytic activity">
    <reaction evidence="20">
        <text>[GlcNAc-(1-&gt;4)-Mur2Ac(oyl-L-Ala-gamma-D-Glu-L-Lys-D-Ala-D-Ala)](n)-di-trans,octa-cis-undecaprenyl diphosphate + beta-D-GlcNAc-(1-&gt;4)-Mur2Ac(oyl-L-Ala-gamma-D-Glu-L-Lys-D-Ala-D-Ala)-di-trans,octa-cis-undecaprenyl diphosphate = [GlcNAc-(1-&gt;4)-Mur2Ac(oyl-L-Ala-gamma-D-Glu-L-Lys-D-Ala-D-Ala)](n+1)-di-trans,octa-cis-undecaprenyl diphosphate + di-trans,octa-cis-undecaprenyl diphosphate + H(+)</text>
        <dbReference type="Rhea" id="RHEA:23708"/>
        <dbReference type="Rhea" id="RHEA-COMP:9602"/>
        <dbReference type="Rhea" id="RHEA-COMP:9603"/>
        <dbReference type="ChEBI" id="CHEBI:15378"/>
        <dbReference type="ChEBI" id="CHEBI:58405"/>
        <dbReference type="ChEBI" id="CHEBI:60033"/>
        <dbReference type="ChEBI" id="CHEBI:78435"/>
        <dbReference type="EC" id="2.4.99.28"/>
    </reaction>
</comment>
<organism evidence="22 23">
    <name type="scientific">Teretinema zuelzerae</name>
    <dbReference type="NCBI Taxonomy" id="156"/>
    <lineage>
        <taxon>Bacteria</taxon>
        <taxon>Pseudomonadati</taxon>
        <taxon>Spirochaetota</taxon>
        <taxon>Spirochaetia</taxon>
        <taxon>Spirochaetales</taxon>
        <taxon>Treponemataceae</taxon>
        <taxon>Teretinema</taxon>
    </lineage>
</organism>
<evidence type="ECO:0000256" key="15">
    <source>
        <dbReference type="ARBA" id="ARBA00033270"/>
    </source>
</evidence>
<feature type="transmembrane region" description="Helical" evidence="21">
    <location>
        <begin position="20"/>
        <end position="39"/>
    </location>
</feature>
<evidence type="ECO:0000256" key="16">
    <source>
        <dbReference type="ARBA" id="ARBA00038053"/>
    </source>
</evidence>
<evidence type="ECO:0000256" key="2">
    <source>
        <dbReference type="ARBA" id="ARBA00004752"/>
    </source>
</evidence>
<evidence type="ECO:0000256" key="6">
    <source>
        <dbReference type="ARBA" id="ARBA00022679"/>
    </source>
</evidence>
<comment type="subcellular location">
    <subcellularLocation>
        <location evidence="1">Cell membrane</location>
        <topology evidence="1">Multi-pass membrane protein</topology>
    </subcellularLocation>
</comment>
<evidence type="ECO:0000256" key="18">
    <source>
        <dbReference type="ARBA" id="ARBA00041418"/>
    </source>
</evidence>
<feature type="transmembrane region" description="Helical" evidence="21">
    <location>
        <begin position="348"/>
        <end position="369"/>
    </location>
</feature>
<evidence type="ECO:0000256" key="20">
    <source>
        <dbReference type="ARBA" id="ARBA00049902"/>
    </source>
</evidence>
<evidence type="ECO:0000256" key="21">
    <source>
        <dbReference type="SAM" id="Phobius"/>
    </source>
</evidence>
<gene>
    <name evidence="22" type="primary">ftsW</name>
    <name evidence="22" type="ORF">K7J14_00845</name>
</gene>
<evidence type="ECO:0000256" key="11">
    <source>
        <dbReference type="ARBA" id="ARBA00023136"/>
    </source>
</evidence>
<feature type="transmembrane region" description="Helical" evidence="21">
    <location>
        <begin position="282"/>
        <end position="302"/>
    </location>
</feature>
<evidence type="ECO:0000256" key="13">
    <source>
        <dbReference type="ARBA" id="ARBA00023316"/>
    </source>
</evidence>
<evidence type="ECO:0000256" key="14">
    <source>
        <dbReference type="ARBA" id="ARBA00032370"/>
    </source>
</evidence>
<dbReference type="InterPro" id="IPR013437">
    <property type="entry name" value="FtsW"/>
</dbReference>
<evidence type="ECO:0000313" key="23">
    <source>
        <dbReference type="Proteomes" id="UP001198163"/>
    </source>
</evidence>
<evidence type="ECO:0000256" key="4">
    <source>
        <dbReference type="ARBA" id="ARBA00022618"/>
    </source>
</evidence>
<keyword evidence="11 21" id="KW-0472">Membrane</keyword>
<evidence type="ECO:0000256" key="7">
    <source>
        <dbReference type="ARBA" id="ARBA00022692"/>
    </source>
</evidence>
<dbReference type="GO" id="GO:0071555">
    <property type="term" value="P:cell wall organization"/>
    <property type="evidence" value="ECO:0007669"/>
    <property type="project" value="UniProtKB-KW"/>
</dbReference>
<keyword evidence="7 21" id="KW-0812">Transmembrane</keyword>
<keyword evidence="9" id="KW-0573">Peptidoglycan synthesis</keyword>
<dbReference type="GO" id="GO:0008360">
    <property type="term" value="P:regulation of cell shape"/>
    <property type="evidence" value="ECO:0007669"/>
    <property type="project" value="UniProtKB-KW"/>
</dbReference>
<proteinExistence type="inferred from homology"/>
<keyword evidence="8" id="KW-0133">Cell shape</keyword>
<dbReference type="GO" id="GO:0009252">
    <property type="term" value="P:peptidoglycan biosynthetic process"/>
    <property type="evidence" value="ECO:0007669"/>
    <property type="project" value="UniProtKB-KW"/>
</dbReference>
<feature type="transmembrane region" description="Helical" evidence="21">
    <location>
        <begin position="87"/>
        <end position="106"/>
    </location>
</feature>
<keyword evidence="12" id="KW-0131">Cell cycle</keyword>
<protein>
    <recommendedName>
        <fullName evidence="17">Probable peptidoglycan glycosyltransferase FtsW</fullName>
        <ecNumber evidence="19">2.4.99.28</ecNumber>
    </recommendedName>
    <alternativeName>
        <fullName evidence="18">Cell division protein FtsW</fullName>
    </alternativeName>
    <alternativeName>
        <fullName evidence="15">Cell wall polymerase</fullName>
    </alternativeName>
    <alternativeName>
        <fullName evidence="14">Peptidoglycan polymerase</fullName>
    </alternativeName>
</protein>
<dbReference type="NCBIfam" id="TIGR02614">
    <property type="entry name" value="ftsW"/>
    <property type="match status" value="1"/>
</dbReference>
<dbReference type="RefSeq" id="WP_230752168.1">
    <property type="nucleotide sequence ID" value="NZ_JAINWA010000001.1"/>
</dbReference>
<dbReference type="GO" id="GO:0005886">
    <property type="term" value="C:plasma membrane"/>
    <property type="evidence" value="ECO:0007669"/>
    <property type="project" value="UniProtKB-SubCell"/>
</dbReference>
<comment type="pathway">
    <text evidence="2">Cell wall biogenesis; peptidoglycan biosynthesis.</text>
</comment>
<keyword evidence="13" id="KW-0961">Cell wall biogenesis/degradation</keyword>
<evidence type="ECO:0000256" key="5">
    <source>
        <dbReference type="ARBA" id="ARBA00022676"/>
    </source>
</evidence>
<dbReference type="Pfam" id="PF01098">
    <property type="entry name" value="FTSW_RODA_SPOVE"/>
    <property type="match status" value="1"/>
</dbReference>
<keyword evidence="23" id="KW-1185">Reference proteome</keyword>
<feature type="transmembrane region" description="Helical" evidence="21">
    <location>
        <begin position="173"/>
        <end position="189"/>
    </location>
</feature>
<evidence type="ECO:0000256" key="8">
    <source>
        <dbReference type="ARBA" id="ARBA00022960"/>
    </source>
</evidence>
<dbReference type="EC" id="2.4.99.28" evidence="19"/>
<keyword evidence="10 21" id="KW-1133">Transmembrane helix</keyword>
<dbReference type="GO" id="GO:0008955">
    <property type="term" value="F:peptidoglycan glycosyltransferase activity"/>
    <property type="evidence" value="ECO:0007669"/>
    <property type="project" value="UniProtKB-EC"/>
</dbReference>
<evidence type="ECO:0000256" key="19">
    <source>
        <dbReference type="ARBA" id="ARBA00044770"/>
    </source>
</evidence>
<dbReference type="Proteomes" id="UP001198163">
    <property type="component" value="Unassembled WGS sequence"/>
</dbReference>
<dbReference type="GO" id="GO:0051301">
    <property type="term" value="P:cell division"/>
    <property type="evidence" value="ECO:0007669"/>
    <property type="project" value="UniProtKB-KW"/>
</dbReference>
<keyword evidence="6" id="KW-0808">Transferase</keyword>
<dbReference type="GO" id="GO:0015648">
    <property type="term" value="F:lipid-linked peptidoglycan transporter activity"/>
    <property type="evidence" value="ECO:0007669"/>
    <property type="project" value="TreeGrafter"/>
</dbReference>
<keyword evidence="3" id="KW-1003">Cell membrane</keyword>
<comment type="caution">
    <text evidence="22">The sequence shown here is derived from an EMBL/GenBank/DDBJ whole genome shotgun (WGS) entry which is preliminary data.</text>
</comment>
<evidence type="ECO:0000313" key="22">
    <source>
        <dbReference type="EMBL" id="MCD1653254.1"/>
    </source>
</evidence>
<reference evidence="22" key="1">
    <citation type="submission" date="2021-08" db="EMBL/GenBank/DDBJ databases">
        <title>Comparative analyses of Brucepasteria parasyntrophica and Teretinema zuelzerae.</title>
        <authorList>
            <person name="Song Y."/>
            <person name="Brune A."/>
        </authorList>
    </citation>
    <scope>NUCLEOTIDE SEQUENCE</scope>
    <source>
        <strain evidence="22">DSM 1903</strain>
    </source>
</reference>
<keyword evidence="4" id="KW-0132">Cell division</keyword>
<feature type="transmembrane region" description="Helical" evidence="21">
    <location>
        <begin position="314"/>
        <end position="336"/>
    </location>
</feature>
<dbReference type="PANTHER" id="PTHR30474">
    <property type="entry name" value="CELL CYCLE PROTEIN"/>
    <property type="match status" value="1"/>
</dbReference>
<evidence type="ECO:0000256" key="17">
    <source>
        <dbReference type="ARBA" id="ARBA00041185"/>
    </source>
</evidence>
<evidence type="ECO:0000256" key="12">
    <source>
        <dbReference type="ARBA" id="ARBA00023306"/>
    </source>
</evidence>
<keyword evidence="5" id="KW-0328">Glycosyltransferase</keyword>
<accession>A0AAE3EGU1</accession>
<evidence type="ECO:0000256" key="1">
    <source>
        <dbReference type="ARBA" id="ARBA00004651"/>
    </source>
</evidence>
<comment type="similarity">
    <text evidence="16">Belongs to the SEDS family. FtsW subfamily.</text>
</comment>
<name>A0AAE3EGU1_9SPIR</name>
<dbReference type="InterPro" id="IPR001182">
    <property type="entry name" value="FtsW/RodA"/>
</dbReference>
<dbReference type="PANTHER" id="PTHR30474:SF2">
    <property type="entry name" value="PEPTIDOGLYCAN GLYCOSYLTRANSFERASE FTSW-RELATED"/>
    <property type="match status" value="1"/>
</dbReference>
<evidence type="ECO:0000256" key="10">
    <source>
        <dbReference type="ARBA" id="ARBA00022989"/>
    </source>
</evidence>